<sequence>MDSDTVVRDASRRVGAARRSCRPAVSDRAR</sequence>
<accession>A0A151WHJ4</accession>
<organism evidence="2 3">
    <name type="scientific">Mycetomoellerius zeteki</name>
    <dbReference type="NCBI Taxonomy" id="64791"/>
    <lineage>
        <taxon>Eukaryota</taxon>
        <taxon>Metazoa</taxon>
        <taxon>Ecdysozoa</taxon>
        <taxon>Arthropoda</taxon>
        <taxon>Hexapoda</taxon>
        <taxon>Insecta</taxon>
        <taxon>Pterygota</taxon>
        <taxon>Neoptera</taxon>
        <taxon>Endopterygota</taxon>
        <taxon>Hymenoptera</taxon>
        <taxon>Apocrita</taxon>
        <taxon>Aculeata</taxon>
        <taxon>Formicoidea</taxon>
        <taxon>Formicidae</taxon>
        <taxon>Myrmicinae</taxon>
        <taxon>Mycetomoellerius</taxon>
    </lineage>
</organism>
<evidence type="ECO:0000313" key="3">
    <source>
        <dbReference type="Proteomes" id="UP000075809"/>
    </source>
</evidence>
<proteinExistence type="predicted"/>
<dbReference type="EMBL" id="KQ983114">
    <property type="protein sequence ID" value="KYQ47313.1"/>
    <property type="molecule type" value="Genomic_DNA"/>
</dbReference>
<evidence type="ECO:0000256" key="1">
    <source>
        <dbReference type="SAM" id="MobiDB-lite"/>
    </source>
</evidence>
<dbReference type="Proteomes" id="UP000075809">
    <property type="component" value="Unassembled WGS sequence"/>
</dbReference>
<protein>
    <submittedName>
        <fullName evidence="2">Uncharacterized protein</fullName>
    </submittedName>
</protein>
<name>A0A151WHJ4_9HYME</name>
<feature type="region of interest" description="Disordered" evidence="1">
    <location>
        <begin position="1"/>
        <end position="30"/>
    </location>
</feature>
<reference evidence="2 3" key="1">
    <citation type="submission" date="2015-09" db="EMBL/GenBank/DDBJ databases">
        <title>Trachymyrmex zeteki WGS genome.</title>
        <authorList>
            <person name="Nygaard S."/>
            <person name="Hu H."/>
            <person name="Boomsma J."/>
            <person name="Zhang G."/>
        </authorList>
    </citation>
    <scope>NUCLEOTIDE SEQUENCE [LARGE SCALE GENOMIC DNA]</scope>
    <source>
        <strain evidence="2">Tzet28-1</strain>
        <tissue evidence="2">Whole body</tissue>
    </source>
</reference>
<evidence type="ECO:0000313" key="2">
    <source>
        <dbReference type="EMBL" id="KYQ47313.1"/>
    </source>
</evidence>
<keyword evidence="3" id="KW-1185">Reference proteome</keyword>
<feature type="compositionally biased region" description="Basic and acidic residues" evidence="1">
    <location>
        <begin position="1"/>
        <end position="12"/>
    </location>
</feature>
<gene>
    <name evidence="2" type="ORF">ALC60_13646</name>
</gene>
<dbReference type="AlphaFoldDB" id="A0A151WHJ4"/>